<feature type="region of interest" description="Disordered" evidence="1">
    <location>
        <begin position="423"/>
        <end position="447"/>
    </location>
</feature>
<organism evidence="2 3">
    <name type="scientific">Dunaliella salina</name>
    <name type="common">Green alga</name>
    <name type="synonym">Protococcus salinus</name>
    <dbReference type="NCBI Taxonomy" id="3046"/>
    <lineage>
        <taxon>Eukaryota</taxon>
        <taxon>Viridiplantae</taxon>
        <taxon>Chlorophyta</taxon>
        <taxon>core chlorophytes</taxon>
        <taxon>Chlorophyceae</taxon>
        <taxon>CS clade</taxon>
        <taxon>Chlamydomonadales</taxon>
        <taxon>Dunaliellaceae</taxon>
        <taxon>Dunaliella</taxon>
    </lineage>
</organism>
<dbReference type="EMBL" id="MU069750">
    <property type="protein sequence ID" value="KAF5834547.1"/>
    <property type="molecule type" value="Genomic_DNA"/>
</dbReference>
<sequence length="482" mass="50568">MEQSFSTFCPTYQQFRAHASFIPELEDFAVNEQQFVQLLAQVEMHWGGGGLGTGDLSILFHRAASGSAPALGGRGSVCSMLAGSAGHLTYEGVRSICEVISARTNKARQSFVANTIARAEEVAEMEASMEAAAQAQRPSSAGEDNPMLEILRNANLRKPVHNAVAEDSSDDEEVWEEIMPGRKPKVPSPPEVHLQPLMPLPDHGTAEGHSTAPASPSAAAAKAIRGASPESGFAGGGARGRALAPQGGAAPVQQPQDEPVQGEATSPPHSPATPQTSHAHRATSVSFGVDEQLSDDPPRGHSHMHGRLNGASSGVGREGDVSLGGGTGRTSLLNGSHGREVTGGISSLWLQGDPPVLVKEALLPPACEFANLRTVVNKIQALMAADDFNAVGPQLAPLRADWEGAVADKFIRDASRRAKLAKQAMAKNKSSGAAVEETPEEEEDIPKEVPAEAAVWLLLVAGRCAMAGRRMESAKAFMHTAK</sequence>
<comment type="caution">
    <text evidence="2">The sequence shown here is derived from an EMBL/GenBank/DDBJ whole genome shotgun (WGS) entry which is preliminary data.</text>
</comment>
<feature type="compositionally biased region" description="Acidic residues" evidence="1">
    <location>
        <begin position="167"/>
        <end position="176"/>
    </location>
</feature>
<protein>
    <submittedName>
        <fullName evidence="2">Uncharacterized protein</fullName>
    </submittedName>
</protein>
<feature type="region of interest" description="Disordered" evidence="1">
    <location>
        <begin position="163"/>
        <end position="338"/>
    </location>
</feature>
<evidence type="ECO:0000256" key="1">
    <source>
        <dbReference type="SAM" id="MobiDB-lite"/>
    </source>
</evidence>
<proteinExistence type="predicted"/>
<evidence type="ECO:0000313" key="2">
    <source>
        <dbReference type="EMBL" id="KAF5834547.1"/>
    </source>
</evidence>
<feature type="compositionally biased region" description="Low complexity" evidence="1">
    <location>
        <begin position="212"/>
        <end position="229"/>
    </location>
</feature>
<name>A0ABQ7GIY2_DUNSA</name>
<keyword evidence="3" id="KW-1185">Reference proteome</keyword>
<evidence type="ECO:0000313" key="3">
    <source>
        <dbReference type="Proteomes" id="UP000815325"/>
    </source>
</evidence>
<dbReference type="Proteomes" id="UP000815325">
    <property type="component" value="Unassembled WGS sequence"/>
</dbReference>
<gene>
    <name evidence="2" type="ORF">DUNSADRAFT_8754</name>
</gene>
<accession>A0ABQ7GIY2</accession>
<reference evidence="2" key="1">
    <citation type="submission" date="2017-08" db="EMBL/GenBank/DDBJ databases">
        <authorList>
            <person name="Polle J.E."/>
            <person name="Barry K."/>
            <person name="Cushman J."/>
            <person name="Schmutz J."/>
            <person name="Tran D."/>
            <person name="Hathwaick L.T."/>
            <person name="Yim W.C."/>
            <person name="Jenkins J."/>
            <person name="Mckie-Krisberg Z.M."/>
            <person name="Prochnik S."/>
            <person name="Lindquist E."/>
            <person name="Dockter R.B."/>
            <person name="Adam C."/>
            <person name="Molina H."/>
            <person name="Bunkerborg J."/>
            <person name="Jin E."/>
            <person name="Buchheim M."/>
            <person name="Magnuson J."/>
        </authorList>
    </citation>
    <scope>NUCLEOTIDE SEQUENCE</scope>
    <source>
        <strain evidence="2">CCAP 19/18</strain>
    </source>
</reference>
<feature type="compositionally biased region" description="Low complexity" evidence="1">
    <location>
        <begin position="240"/>
        <end position="256"/>
    </location>
</feature>